<dbReference type="Proteomes" id="UP000235093">
    <property type="component" value="Unassembled WGS sequence"/>
</dbReference>
<evidence type="ECO:0000313" key="8">
    <source>
        <dbReference type="Proteomes" id="UP000235093"/>
    </source>
</evidence>
<keyword evidence="2" id="KW-0808">Transferase</keyword>
<dbReference type="GO" id="GO:0000287">
    <property type="term" value="F:magnesium ion binding"/>
    <property type="evidence" value="ECO:0007669"/>
    <property type="project" value="InterPro"/>
</dbReference>
<sequence length="216" mass="25310">MESYFLTIKDDDFNMQNRLLQYISYARYQKLSHYYYNIDKKLSLYGELIVRMVISRSLGCHPRDIKIEENYYGKPYISNFKNVFFNISHTKKAVLCVISNIEEIGVDIENIDNFSFAGINQICHTNELNFLNTLSAEAKKIEFCKIWTRKEAFGKKVGVGIGQNLKQINTLIPEKNKKYITWINGSYICSAYCNQKESINNIIVNERNIKKYFLSI</sequence>
<evidence type="ECO:0000259" key="4">
    <source>
        <dbReference type="Pfam" id="PF22624"/>
    </source>
</evidence>
<dbReference type="AlphaFoldDB" id="A0A2N5PLE9"/>
<dbReference type="Proteomes" id="UP000234891">
    <property type="component" value="Unassembled WGS sequence"/>
</dbReference>
<evidence type="ECO:0000256" key="1">
    <source>
        <dbReference type="ARBA" id="ARBA00010990"/>
    </source>
</evidence>
<evidence type="ECO:0000313" key="7">
    <source>
        <dbReference type="Proteomes" id="UP000234891"/>
    </source>
</evidence>
<dbReference type="Gene3D" id="3.90.470.20">
    <property type="entry name" value="4'-phosphopantetheinyl transferase domain"/>
    <property type="match status" value="2"/>
</dbReference>
<evidence type="ECO:0000259" key="3">
    <source>
        <dbReference type="Pfam" id="PF01648"/>
    </source>
</evidence>
<name>A0A2N5PLE9_MEDGN</name>
<comment type="similarity">
    <text evidence="1">Belongs to the P-Pant transferase superfamily. Gsp/Sfp/HetI/AcpT family.</text>
</comment>
<feature type="domain" description="4'-phosphopantetheinyl transferase" evidence="3">
    <location>
        <begin position="104"/>
        <end position="194"/>
    </location>
</feature>
<protein>
    <submittedName>
        <fullName evidence="6">Uncharacterized protein</fullName>
    </submittedName>
</protein>
<gene>
    <name evidence="6" type="ORF">CDL23_06370</name>
    <name evidence="5" type="ORF">CDL26_14840</name>
</gene>
<dbReference type="GO" id="GO:0008897">
    <property type="term" value="F:holo-[acyl-carrier-protein] synthase activity"/>
    <property type="evidence" value="ECO:0007669"/>
    <property type="project" value="InterPro"/>
</dbReference>
<feature type="domain" description="4'-phosphopantetheinyl transferase N-terminal" evidence="4">
    <location>
        <begin position="19"/>
        <end position="95"/>
    </location>
</feature>
<dbReference type="InterPro" id="IPR008278">
    <property type="entry name" value="4-PPantetheinyl_Trfase_dom"/>
</dbReference>
<dbReference type="EMBL" id="NIHT01000008">
    <property type="protein sequence ID" value="PLT75940.1"/>
    <property type="molecule type" value="Genomic_DNA"/>
</dbReference>
<proteinExistence type="inferred from homology"/>
<dbReference type="PANTHER" id="PTHR12215">
    <property type="entry name" value="PHOSPHOPANTETHEINE TRANSFERASE"/>
    <property type="match status" value="1"/>
</dbReference>
<dbReference type="Pfam" id="PF22624">
    <property type="entry name" value="AASDHPPT_N"/>
    <property type="match status" value="1"/>
</dbReference>
<reference evidence="7 8" key="1">
    <citation type="journal article" date="2017" name="Genome Med.">
        <title>A novel Ruminococcus gnavus clade enriched in inflammatory bowel disease patients.</title>
        <authorList>
            <person name="Hall A.B."/>
            <person name="Yassour M."/>
            <person name="Sauk J."/>
            <person name="Garner A."/>
            <person name="Jiang X."/>
            <person name="Arthur T."/>
            <person name="Lagoudas G.K."/>
            <person name="Vatanen T."/>
            <person name="Fornelos N."/>
            <person name="Wilson R."/>
            <person name="Bertha M."/>
            <person name="Cohen M."/>
            <person name="Garber J."/>
            <person name="Khalili H."/>
            <person name="Gevers D."/>
            <person name="Ananthakrishnan A.N."/>
            <person name="Kugathasan S."/>
            <person name="Lander E.S."/>
            <person name="Blainey P."/>
            <person name="Vlamakis H."/>
            <person name="Xavier R.J."/>
            <person name="Huttenhower C."/>
        </authorList>
    </citation>
    <scope>NUCLEOTIDE SEQUENCE [LARGE SCALE GENOMIC DNA]</scope>
    <source>
        <strain evidence="5 7">RJX1124</strain>
        <strain evidence="6 8">RJX1125</strain>
    </source>
</reference>
<dbReference type="Pfam" id="PF01648">
    <property type="entry name" value="ACPS"/>
    <property type="match status" value="1"/>
</dbReference>
<dbReference type="GO" id="GO:0019878">
    <property type="term" value="P:lysine biosynthetic process via aminoadipic acid"/>
    <property type="evidence" value="ECO:0007669"/>
    <property type="project" value="TreeGrafter"/>
</dbReference>
<organism evidence="6 8">
    <name type="scientific">Mediterraneibacter gnavus</name>
    <name type="common">Ruminococcus gnavus</name>
    <dbReference type="NCBI Taxonomy" id="33038"/>
    <lineage>
        <taxon>Bacteria</taxon>
        <taxon>Bacillati</taxon>
        <taxon>Bacillota</taxon>
        <taxon>Clostridia</taxon>
        <taxon>Lachnospirales</taxon>
        <taxon>Lachnospiraceae</taxon>
        <taxon>Mediterraneibacter</taxon>
    </lineage>
</organism>
<evidence type="ECO:0000256" key="2">
    <source>
        <dbReference type="ARBA" id="ARBA00022679"/>
    </source>
</evidence>
<dbReference type="InterPro" id="IPR037143">
    <property type="entry name" value="4-PPantetheinyl_Trfase_dom_sf"/>
</dbReference>
<evidence type="ECO:0000313" key="6">
    <source>
        <dbReference type="EMBL" id="PLT75940.1"/>
    </source>
</evidence>
<accession>A0A2N5PLE9</accession>
<dbReference type="GO" id="GO:0005829">
    <property type="term" value="C:cytosol"/>
    <property type="evidence" value="ECO:0007669"/>
    <property type="project" value="TreeGrafter"/>
</dbReference>
<dbReference type="RefSeq" id="WP_101871439.1">
    <property type="nucleotide sequence ID" value="NZ_NIHS01000038.1"/>
</dbReference>
<dbReference type="InterPro" id="IPR055066">
    <property type="entry name" value="AASDHPPT_N"/>
</dbReference>
<comment type="caution">
    <text evidence="6">The sequence shown here is derived from an EMBL/GenBank/DDBJ whole genome shotgun (WGS) entry which is preliminary data.</text>
</comment>
<evidence type="ECO:0000313" key="5">
    <source>
        <dbReference type="EMBL" id="PLT69942.1"/>
    </source>
</evidence>
<dbReference type="PANTHER" id="PTHR12215:SF10">
    <property type="entry name" value="L-AMINOADIPATE-SEMIALDEHYDE DEHYDROGENASE-PHOSPHOPANTETHEINYL TRANSFERASE"/>
    <property type="match status" value="1"/>
</dbReference>
<dbReference type="InterPro" id="IPR050559">
    <property type="entry name" value="P-Pant_transferase_sf"/>
</dbReference>
<dbReference type="EMBL" id="NIHS01000038">
    <property type="protein sequence ID" value="PLT69942.1"/>
    <property type="molecule type" value="Genomic_DNA"/>
</dbReference>
<dbReference type="SUPFAM" id="SSF56214">
    <property type="entry name" value="4'-phosphopantetheinyl transferase"/>
    <property type="match status" value="2"/>
</dbReference>